<dbReference type="eggNOG" id="KOG4197">
    <property type="taxonomic scope" value="Eukaryota"/>
</dbReference>
<dbReference type="AlphaFoldDB" id="A0A0A0LVH7"/>
<reference evidence="1 2" key="1">
    <citation type="journal article" date="2009" name="Nat. Genet.">
        <title>The genome of the cucumber, Cucumis sativus L.</title>
        <authorList>
            <person name="Huang S."/>
            <person name="Li R."/>
            <person name="Zhang Z."/>
            <person name="Li L."/>
            <person name="Gu X."/>
            <person name="Fan W."/>
            <person name="Lucas W.J."/>
            <person name="Wang X."/>
            <person name="Xie B."/>
            <person name="Ni P."/>
            <person name="Ren Y."/>
            <person name="Zhu H."/>
            <person name="Li J."/>
            <person name="Lin K."/>
            <person name="Jin W."/>
            <person name="Fei Z."/>
            <person name="Li G."/>
            <person name="Staub J."/>
            <person name="Kilian A."/>
            <person name="van der Vossen E.A."/>
            <person name="Wu Y."/>
            <person name="Guo J."/>
            <person name="He J."/>
            <person name="Jia Z."/>
            <person name="Ren Y."/>
            <person name="Tian G."/>
            <person name="Lu Y."/>
            <person name="Ruan J."/>
            <person name="Qian W."/>
            <person name="Wang M."/>
            <person name="Huang Q."/>
            <person name="Li B."/>
            <person name="Xuan Z."/>
            <person name="Cao J."/>
            <person name="Asan"/>
            <person name="Wu Z."/>
            <person name="Zhang J."/>
            <person name="Cai Q."/>
            <person name="Bai Y."/>
            <person name="Zhao B."/>
            <person name="Han Y."/>
            <person name="Li Y."/>
            <person name="Li X."/>
            <person name="Wang S."/>
            <person name="Shi Q."/>
            <person name="Liu S."/>
            <person name="Cho W.K."/>
            <person name="Kim J.Y."/>
            <person name="Xu Y."/>
            <person name="Heller-Uszynska K."/>
            <person name="Miao H."/>
            <person name="Cheng Z."/>
            <person name="Zhang S."/>
            <person name="Wu J."/>
            <person name="Yang Y."/>
            <person name="Kang H."/>
            <person name="Li M."/>
            <person name="Liang H."/>
            <person name="Ren X."/>
            <person name="Shi Z."/>
            <person name="Wen M."/>
            <person name="Jian M."/>
            <person name="Yang H."/>
            <person name="Zhang G."/>
            <person name="Yang Z."/>
            <person name="Chen R."/>
            <person name="Liu S."/>
            <person name="Li J."/>
            <person name="Ma L."/>
            <person name="Liu H."/>
            <person name="Zhou Y."/>
            <person name="Zhao J."/>
            <person name="Fang X."/>
            <person name="Li G."/>
            <person name="Fang L."/>
            <person name="Li Y."/>
            <person name="Liu D."/>
            <person name="Zheng H."/>
            <person name="Zhang Y."/>
            <person name="Qin N."/>
            <person name="Li Z."/>
            <person name="Yang G."/>
            <person name="Yang S."/>
            <person name="Bolund L."/>
            <person name="Kristiansen K."/>
            <person name="Zheng H."/>
            <person name="Li S."/>
            <person name="Zhang X."/>
            <person name="Yang H."/>
            <person name="Wang J."/>
            <person name="Sun R."/>
            <person name="Zhang B."/>
            <person name="Jiang S."/>
            <person name="Wang J."/>
            <person name="Du Y."/>
            <person name="Li S."/>
        </authorList>
    </citation>
    <scope>NUCLEOTIDE SEQUENCE [LARGE SCALE GENOMIC DNA]</scope>
    <source>
        <strain evidence="2">cv. 9930</strain>
    </source>
</reference>
<accession>A0A0A0LVH7</accession>
<organism evidence="1 2">
    <name type="scientific">Cucumis sativus</name>
    <name type="common">Cucumber</name>
    <dbReference type="NCBI Taxonomy" id="3659"/>
    <lineage>
        <taxon>Eukaryota</taxon>
        <taxon>Viridiplantae</taxon>
        <taxon>Streptophyta</taxon>
        <taxon>Embryophyta</taxon>
        <taxon>Tracheophyta</taxon>
        <taxon>Spermatophyta</taxon>
        <taxon>Magnoliopsida</taxon>
        <taxon>eudicotyledons</taxon>
        <taxon>Gunneridae</taxon>
        <taxon>Pentapetalae</taxon>
        <taxon>rosids</taxon>
        <taxon>fabids</taxon>
        <taxon>Cucurbitales</taxon>
        <taxon>Cucurbitaceae</taxon>
        <taxon>Benincaseae</taxon>
        <taxon>Cucumis</taxon>
    </lineage>
</organism>
<keyword evidence="2" id="KW-1185">Reference proteome</keyword>
<name>A0A0A0LVH7_CUCSA</name>
<evidence type="ECO:0000313" key="2">
    <source>
        <dbReference type="Proteomes" id="UP000029981"/>
    </source>
</evidence>
<reference evidence="1 2" key="3">
    <citation type="journal article" date="2010" name="BMC Genomics">
        <title>Transcriptome sequencing and comparative analysis of cucumber flowers with different sex types.</title>
        <authorList>
            <person name="Guo S."/>
            <person name="Zheng Y."/>
            <person name="Joung J.G."/>
            <person name="Liu S."/>
            <person name="Zhang Z."/>
            <person name="Crasta O.R."/>
            <person name="Sobral B.W."/>
            <person name="Xu Y."/>
            <person name="Huang S."/>
            <person name="Fei Z."/>
        </authorList>
    </citation>
    <scope>NUCLEOTIDE SEQUENCE [LARGE SCALE GENOMIC DNA]</scope>
    <source>
        <strain evidence="2">cv. 9930</strain>
    </source>
</reference>
<reference evidence="1 2" key="2">
    <citation type="journal article" date="2009" name="PLoS ONE">
        <title>An integrated genetic and cytogenetic map of the cucumber genome.</title>
        <authorList>
            <person name="Ren Y."/>
            <person name="Zhang Z."/>
            <person name="Liu J."/>
            <person name="Staub J.E."/>
            <person name="Han Y."/>
            <person name="Cheng Z."/>
            <person name="Li X."/>
            <person name="Lu J."/>
            <person name="Miao H."/>
            <person name="Kang H."/>
            <person name="Xie B."/>
            <person name="Gu X."/>
            <person name="Wang X."/>
            <person name="Du Y."/>
            <person name="Jin W."/>
            <person name="Huang S."/>
        </authorList>
    </citation>
    <scope>NUCLEOTIDE SEQUENCE [LARGE SCALE GENOMIC DNA]</scope>
    <source>
        <strain evidence="2">cv. 9930</strain>
    </source>
</reference>
<dbReference type="PANTHER" id="PTHR35707">
    <property type="entry name" value="OS06G0608100 PROTEIN"/>
    <property type="match status" value="1"/>
</dbReference>
<dbReference type="PANTHER" id="PTHR35707:SF1">
    <property type="entry name" value="SPC7 KINETOCHORE PROTEIN DOMAIN-CONTAINING PROTEIN"/>
    <property type="match status" value="1"/>
</dbReference>
<gene>
    <name evidence="1" type="ORF">Csa_1G033110</name>
</gene>
<proteinExistence type="predicted"/>
<protein>
    <submittedName>
        <fullName evidence="1">Uncharacterized protein</fullName>
    </submittedName>
</protein>
<evidence type="ECO:0000313" key="1">
    <source>
        <dbReference type="EMBL" id="KGN63991.1"/>
    </source>
</evidence>
<sequence length="88" mass="10279">MHKRVVEARPLLYKVAYQKAKLQLEFVKRDWYLHESVTLDAKIKALSKYFSTYCKLKGTTNSIDILGSVIDHLRRESCAGLFIRICRC</sequence>
<dbReference type="Gramene" id="KGN63991">
    <property type="protein sequence ID" value="KGN63991"/>
    <property type="gene ID" value="Csa_1G033110"/>
</dbReference>
<dbReference type="EMBL" id="CM002922">
    <property type="protein sequence ID" value="KGN63991.1"/>
    <property type="molecule type" value="Genomic_DNA"/>
</dbReference>
<dbReference type="Proteomes" id="UP000029981">
    <property type="component" value="Chromosome 1"/>
</dbReference>
<reference evidence="1 2" key="4">
    <citation type="journal article" date="2011" name="BMC Genomics">
        <title>RNA-Seq improves annotation of protein-coding genes in the cucumber genome.</title>
        <authorList>
            <person name="Li Z."/>
            <person name="Zhang Z."/>
            <person name="Yan P."/>
            <person name="Huang S."/>
            <person name="Fei Z."/>
            <person name="Lin K."/>
        </authorList>
    </citation>
    <scope>NUCLEOTIDE SEQUENCE [LARGE SCALE GENOMIC DNA]</scope>
    <source>
        <strain evidence="2">cv. 9930</strain>
    </source>
</reference>